<dbReference type="EMBL" id="LT906439">
    <property type="protein sequence ID" value="SNU90657.1"/>
    <property type="molecule type" value="Genomic_DNA"/>
</dbReference>
<dbReference type="STRING" id="1123308.GCA_000380085_01442"/>
<keyword evidence="4" id="KW-1003">Cell membrane</keyword>
<evidence type="ECO:0000256" key="9">
    <source>
        <dbReference type="ARBA" id="ARBA00022777"/>
    </source>
</evidence>
<feature type="domain" description="Histidine kinase" evidence="15">
    <location>
        <begin position="255"/>
        <end position="443"/>
    </location>
</feature>
<keyword evidence="12" id="KW-0902">Two-component regulatory system</keyword>
<evidence type="ECO:0000256" key="3">
    <source>
        <dbReference type="ARBA" id="ARBA00012438"/>
    </source>
</evidence>
<dbReference type="SUPFAM" id="SSF55874">
    <property type="entry name" value="ATPase domain of HSP90 chaperone/DNA topoisomerase II/histidine kinase"/>
    <property type="match status" value="1"/>
</dbReference>
<evidence type="ECO:0000256" key="6">
    <source>
        <dbReference type="ARBA" id="ARBA00022679"/>
    </source>
</evidence>
<dbReference type="KEGG" id="smen:SAMEA4412692_1944"/>
<dbReference type="Gene3D" id="6.10.340.10">
    <property type="match status" value="1"/>
</dbReference>
<name>A0A239SYZ1_9STRE</name>
<evidence type="ECO:0000259" key="15">
    <source>
        <dbReference type="PROSITE" id="PS50109"/>
    </source>
</evidence>
<dbReference type="InterPro" id="IPR003594">
    <property type="entry name" value="HATPase_dom"/>
</dbReference>
<feature type="transmembrane region" description="Helical" evidence="14">
    <location>
        <begin position="12"/>
        <end position="35"/>
    </location>
</feature>
<keyword evidence="6 17" id="KW-0808">Transferase</keyword>
<keyword evidence="13 14" id="KW-0472">Membrane</keyword>
<reference evidence="17 18" key="1">
    <citation type="submission" date="2017-06" db="EMBL/GenBank/DDBJ databases">
        <authorList>
            <consortium name="Pathogen Informatics"/>
        </authorList>
    </citation>
    <scope>NUCLEOTIDE SEQUENCE [LARGE SCALE GENOMIC DNA]</scope>
    <source>
        <strain evidence="17 18">NCTC13788</strain>
    </source>
</reference>
<keyword evidence="7 14" id="KW-0812">Transmembrane</keyword>
<proteinExistence type="predicted"/>
<evidence type="ECO:0000256" key="10">
    <source>
        <dbReference type="ARBA" id="ARBA00022840"/>
    </source>
</evidence>
<keyword evidence="11 14" id="KW-1133">Transmembrane helix</keyword>
<dbReference type="SMART" id="SM00387">
    <property type="entry name" value="HATPase_c"/>
    <property type="match status" value="1"/>
</dbReference>
<evidence type="ECO:0000256" key="2">
    <source>
        <dbReference type="ARBA" id="ARBA00004651"/>
    </source>
</evidence>
<dbReference type="OrthoDB" id="9762826at2"/>
<comment type="subcellular location">
    <subcellularLocation>
        <location evidence="2">Cell membrane</location>
        <topology evidence="2">Multi-pass membrane protein</topology>
    </subcellularLocation>
</comment>
<dbReference type="InterPro" id="IPR036890">
    <property type="entry name" value="HATPase_C_sf"/>
</dbReference>
<sequence>MFMKKNSIFRKALAYNLFLFLMITVIIHLSIYIGLPKLYFDRKESQLKSDTQKIAQYVRSHNHTETLQFLNEYAINSNYSIQYMSQKETYHLPTFTRYPMSVETGGDTEDISLDLAKIQTGQDVLIERQSMTNGDNQPITFNVIGSASPIDEAKTTILNLFPYTLTISVLTSIVIAYVYGRMITKPIKDIQKSTKRMELLEEGISIPIKHDDEIGQLAFSINQLYEHLLQTITQLEEEVAFVRKLEKEKIDFFRGASHKLKTPLARVSILLENMRYNVGKYKDKEKYLMVCQEEIVHLTEMVNELLMNTDFSYDEKQRINVKDIILQQVGELQLLANSRQLTFDLQLSDISIFTNRQAIEKVIENLLHNAVKYSEIKTSILIELQNNRLIVQNKGNGLTERDIEQFFQPFYSTNQQSTGLGLYLVSTLLLRLNLEFDMRVSGDTVSFVILFNE</sequence>
<dbReference type="SMART" id="SM00388">
    <property type="entry name" value="HisKA"/>
    <property type="match status" value="1"/>
</dbReference>
<dbReference type="InterPro" id="IPR036097">
    <property type="entry name" value="HisK_dim/P_sf"/>
</dbReference>
<dbReference type="InterPro" id="IPR005467">
    <property type="entry name" value="His_kinase_dom"/>
</dbReference>
<gene>
    <name evidence="17" type="primary">cssS</name>
    <name evidence="17" type="ORF">SAMEA4412692_01944</name>
</gene>
<protein>
    <recommendedName>
        <fullName evidence="3">histidine kinase</fullName>
        <ecNumber evidence="3">2.7.13.3</ecNumber>
    </recommendedName>
</protein>
<keyword evidence="9 17" id="KW-0418">Kinase</keyword>
<comment type="catalytic activity">
    <reaction evidence="1">
        <text>ATP + protein L-histidine = ADP + protein N-phospho-L-histidine.</text>
        <dbReference type="EC" id="2.7.13.3"/>
    </reaction>
</comment>
<dbReference type="SUPFAM" id="SSF47384">
    <property type="entry name" value="Homodimeric domain of signal transducing histidine kinase"/>
    <property type="match status" value="1"/>
</dbReference>
<evidence type="ECO:0000313" key="17">
    <source>
        <dbReference type="EMBL" id="SNU90657.1"/>
    </source>
</evidence>
<evidence type="ECO:0000259" key="16">
    <source>
        <dbReference type="PROSITE" id="PS50885"/>
    </source>
</evidence>
<dbReference type="PANTHER" id="PTHR45528">
    <property type="entry name" value="SENSOR HISTIDINE KINASE CPXA"/>
    <property type="match status" value="1"/>
</dbReference>
<dbReference type="Pfam" id="PF02518">
    <property type="entry name" value="HATPase_c"/>
    <property type="match status" value="1"/>
</dbReference>
<evidence type="ECO:0000256" key="8">
    <source>
        <dbReference type="ARBA" id="ARBA00022741"/>
    </source>
</evidence>
<evidence type="ECO:0000256" key="11">
    <source>
        <dbReference type="ARBA" id="ARBA00022989"/>
    </source>
</evidence>
<evidence type="ECO:0000256" key="5">
    <source>
        <dbReference type="ARBA" id="ARBA00022553"/>
    </source>
</evidence>
<dbReference type="PANTHER" id="PTHR45528:SF1">
    <property type="entry name" value="SENSOR HISTIDINE KINASE CPXA"/>
    <property type="match status" value="1"/>
</dbReference>
<keyword evidence="18" id="KW-1185">Reference proteome</keyword>
<feature type="transmembrane region" description="Helical" evidence="14">
    <location>
        <begin position="160"/>
        <end position="179"/>
    </location>
</feature>
<dbReference type="eggNOG" id="COG5002">
    <property type="taxonomic scope" value="Bacteria"/>
</dbReference>
<dbReference type="GO" id="GO:0005524">
    <property type="term" value="F:ATP binding"/>
    <property type="evidence" value="ECO:0007669"/>
    <property type="project" value="UniProtKB-KW"/>
</dbReference>
<dbReference type="SMART" id="SM00304">
    <property type="entry name" value="HAMP"/>
    <property type="match status" value="1"/>
</dbReference>
<evidence type="ECO:0000256" key="7">
    <source>
        <dbReference type="ARBA" id="ARBA00022692"/>
    </source>
</evidence>
<evidence type="ECO:0000256" key="14">
    <source>
        <dbReference type="SAM" id="Phobius"/>
    </source>
</evidence>
<dbReference type="EC" id="2.7.13.3" evidence="3"/>
<dbReference type="Pfam" id="PF00672">
    <property type="entry name" value="HAMP"/>
    <property type="match status" value="1"/>
</dbReference>
<dbReference type="PROSITE" id="PS50109">
    <property type="entry name" value="HIS_KIN"/>
    <property type="match status" value="1"/>
</dbReference>
<dbReference type="PROSITE" id="PS50885">
    <property type="entry name" value="HAMP"/>
    <property type="match status" value="1"/>
</dbReference>
<keyword evidence="5" id="KW-0597">Phosphoprotein</keyword>
<dbReference type="InterPro" id="IPR003661">
    <property type="entry name" value="HisK_dim/P_dom"/>
</dbReference>
<evidence type="ECO:0000256" key="4">
    <source>
        <dbReference type="ARBA" id="ARBA00022475"/>
    </source>
</evidence>
<dbReference type="Proteomes" id="UP000215185">
    <property type="component" value="Chromosome 1"/>
</dbReference>
<dbReference type="Pfam" id="PF00512">
    <property type="entry name" value="HisKA"/>
    <property type="match status" value="1"/>
</dbReference>
<dbReference type="Gene3D" id="1.10.287.130">
    <property type="match status" value="1"/>
</dbReference>
<keyword evidence="10" id="KW-0067">ATP-binding</keyword>
<dbReference type="CDD" id="cd06225">
    <property type="entry name" value="HAMP"/>
    <property type="match status" value="1"/>
</dbReference>
<feature type="domain" description="HAMP" evidence="16">
    <location>
        <begin position="181"/>
        <end position="233"/>
    </location>
</feature>
<dbReference type="InterPro" id="IPR003660">
    <property type="entry name" value="HAMP_dom"/>
</dbReference>
<evidence type="ECO:0000256" key="1">
    <source>
        <dbReference type="ARBA" id="ARBA00000085"/>
    </source>
</evidence>
<organism evidence="17 18">
    <name type="scientific">Streptococcus merionis</name>
    <dbReference type="NCBI Taxonomy" id="400065"/>
    <lineage>
        <taxon>Bacteria</taxon>
        <taxon>Bacillati</taxon>
        <taxon>Bacillota</taxon>
        <taxon>Bacilli</taxon>
        <taxon>Lactobacillales</taxon>
        <taxon>Streptococcaceae</taxon>
        <taxon>Streptococcus</taxon>
    </lineage>
</organism>
<dbReference type="GO" id="GO:0000155">
    <property type="term" value="F:phosphorelay sensor kinase activity"/>
    <property type="evidence" value="ECO:0007669"/>
    <property type="project" value="InterPro"/>
</dbReference>
<dbReference type="CDD" id="cd00082">
    <property type="entry name" value="HisKA"/>
    <property type="match status" value="1"/>
</dbReference>
<dbReference type="SUPFAM" id="SSF158472">
    <property type="entry name" value="HAMP domain-like"/>
    <property type="match status" value="1"/>
</dbReference>
<dbReference type="AlphaFoldDB" id="A0A239SYZ1"/>
<evidence type="ECO:0000256" key="12">
    <source>
        <dbReference type="ARBA" id="ARBA00023012"/>
    </source>
</evidence>
<dbReference type="InterPro" id="IPR050398">
    <property type="entry name" value="HssS/ArlS-like"/>
</dbReference>
<keyword evidence="8" id="KW-0547">Nucleotide-binding</keyword>
<dbReference type="GO" id="GO:0005886">
    <property type="term" value="C:plasma membrane"/>
    <property type="evidence" value="ECO:0007669"/>
    <property type="project" value="UniProtKB-SubCell"/>
</dbReference>
<evidence type="ECO:0000313" key="18">
    <source>
        <dbReference type="Proteomes" id="UP000215185"/>
    </source>
</evidence>
<accession>A0A239SYZ1</accession>
<evidence type="ECO:0000256" key="13">
    <source>
        <dbReference type="ARBA" id="ARBA00023136"/>
    </source>
</evidence>
<dbReference type="Gene3D" id="3.30.565.10">
    <property type="entry name" value="Histidine kinase-like ATPase, C-terminal domain"/>
    <property type="match status" value="1"/>
</dbReference>